<evidence type="ECO:0008006" key="3">
    <source>
        <dbReference type="Google" id="ProtNLM"/>
    </source>
</evidence>
<keyword evidence="2" id="KW-1185">Reference proteome</keyword>
<dbReference type="KEGG" id="rlc:K227x_08000"/>
<evidence type="ECO:0000313" key="1">
    <source>
        <dbReference type="EMBL" id="QDT02424.1"/>
    </source>
</evidence>
<dbReference type="RefSeq" id="WP_145168127.1">
    <property type="nucleotide sequence ID" value="NZ_CP036525.1"/>
</dbReference>
<accession>A0A517N5L4</accession>
<reference evidence="1 2" key="1">
    <citation type="submission" date="2019-02" db="EMBL/GenBank/DDBJ databases">
        <title>Deep-cultivation of Planctomycetes and their phenomic and genomic characterization uncovers novel biology.</title>
        <authorList>
            <person name="Wiegand S."/>
            <person name="Jogler M."/>
            <person name="Boedeker C."/>
            <person name="Pinto D."/>
            <person name="Vollmers J."/>
            <person name="Rivas-Marin E."/>
            <person name="Kohn T."/>
            <person name="Peeters S.H."/>
            <person name="Heuer A."/>
            <person name="Rast P."/>
            <person name="Oberbeckmann S."/>
            <person name="Bunk B."/>
            <person name="Jeske O."/>
            <person name="Meyerdierks A."/>
            <person name="Storesund J.E."/>
            <person name="Kallscheuer N."/>
            <person name="Luecker S."/>
            <person name="Lage O.M."/>
            <person name="Pohl T."/>
            <person name="Merkel B.J."/>
            <person name="Hornburger P."/>
            <person name="Mueller R.-W."/>
            <person name="Bruemmer F."/>
            <person name="Labrenz M."/>
            <person name="Spormann A.M."/>
            <person name="Op den Camp H."/>
            <person name="Overmann J."/>
            <person name="Amann R."/>
            <person name="Jetten M.S.M."/>
            <person name="Mascher T."/>
            <person name="Medema M.H."/>
            <person name="Devos D.P."/>
            <person name="Kaster A.-K."/>
            <person name="Ovreas L."/>
            <person name="Rohde M."/>
            <person name="Galperin M.Y."/>
            <person name="Jogler C."/>
        </authorList>
    </citation>
    <scope>NUCLEOTIDE SEQUENCE [LARGE SCALE GENOMIC DNA]</scope>
    <source>
        <strain evidence="1 2">K22_7</strain>
    </source>
</reference>
<name>A0A517N5L4_9BACT</name>
<dbReference type="EMBL" id="CP036525">
    <property type="protein sequence ID" value="QDT02424.1"/>
    <property type="molecule type" value="Genomic_DNA"/>
</dbReference>
<dbReference type="Proteomes" id="UP000318538">
    <property type="component" value="Chromosome"/>
</dbReference>
<dbReference type="OrthoDB" id="261128at2"/>
<gene>
    <name evidence="1" type="ORF">K227x_08000</name>
</gene>
<dbReference type="SUPFAM" id="SSF52540">
    <property type="entry name" value="P-loop containing nucleoside triphosphate hydrolases"/>
    <property type="match status" value="1"/>
</dbReference>
<dbReference type="InterPro" id="IPR027417">
    <property type="entry name" value="P-loop_NTPase"/>
</dbReference>
<evidence type="ECO:0000313" key="2">
    <source>
        <dbReference type="Proteomes" id="UP000318538"/>
    </source>
</evidence>
<protein>
    <recommendedName>
        <fullName evidence="3">AAA+ ATPase domain-containing protein</fullName>
    </recommendedName>
</protein>
<organism evidence="1 2">
    <name type="scientific">Rubripirellula lacrimiformis</name>
    <dbReference type="NCBI Taxonomy" id="1930273"/>
    <lineage>
        <taxon>Bacteria</taxon>
        <taxon>Pseudomonadati</taxon>
        <taxon>Planctomycetota</taxon>
        <taxon>Planctomycetia</taxon>
        <taxon>Pirellulales</taxon>
        <taxon>Pirellulaceae</taxon>
        <taxon>Rubripirellula</taxon>
    </lineage>
</organism>
<proteinExistence type="predicted"/>
<dbReference type="AlphaFoldDB" id="A0A517N5L4"/>
<sequence>MNLACIDPDRWQRHNLIRNPFGELTKQERARLAIVDLQFLDPWIGKRHRAVQFVGDCGRGKTTRMLAIAHQWAGSCYVYLPEDGPTPPIPMADLLLIDEAQRLPGKLRRRVFATGMPLVLATHRDLSRSLARQGYQVHTESIGDGNDVRLIQQILNARIEAARWKSSPVPEVTLRDAEALFARFGSDIRQLEHFLYDRIQNQVMGSPMKASQVIQNGQMRFVD</sequence>